<name>X0RQ63_9ZZZZ</name>
<dbReference type="AlphaFoldDB" id="X0RQ63"/>
<dbReference type="InterPro" id="IPR025857">
    <property type="entry name" value="MacB_PCD"/>
</dbReference>
<feature type="non-terminal residue" evidence="3">
    <location>
        <position position="176"/>
    </location>
</feature>
<evidence type="ECO:0000313" key="3">
    <source>
        <dbReference type="EMBL" id="GAF70959.1"/>
    </source>
</evidence>
<dbReference type="PANTHER" id="PTHR30572:SF18">
    <property type="entry name" value="ABC-TYPE MACROLIDE FAMILY EXPORT SYSTEM PERMEASE COMPONENT 2"/>
    <property type="match status" value="1"/>
</dbReference>
<protein>
    <recommendedName>
        <fullName evidence="2">MacB-like periplasmic core domain-containing protein</fullName>
    </recommendedName>
</protein>
<organism evidence="3">
    <name type="scientific">marine sediment metagenome</name>
    <dbReference type="NCBI Taxonomy" id="412755"/>
    <lineage>
        <taxon>unclassified sequences</taxon>
        <taxon>metagenomes</taxon>
        <taxon>ecological metagenomes</taxon>
    </lineage>
</organism>
<dbReference type="Pfam" id="PF12704">
    <property type="entry name" value="MacB_PCD"/>
    <property type="match status" value="1"/>
</dbReference>
<evidence type="ECO:0000256" key="1">
    <source>
        <dbReference type="SAM" id="Phobius"/>
    </source>
</evidence>
<dbReference type="EMBL" id="BARS01005282">
    <property type="protein sequence ID" value="GAF70959.1"/>
    <property type="molecule type" value="Genomic_DNA"/>
</dbReference>
<evidence type="ECO:0000259" key="2">
    <source>
        <dbReference type="Pfam" id="PF12704"/>
    </source>
</evidence>
<comment type="caution">
    <text evidence="3">The sequence shown here is derived from an EMBL/GenBank/DDBJ whole genome shotgun (WGS) entry which is preliminary data.</text>
</comment>
<dbReference type="PANTHER" id="PTHR30572">
    <property type="entry name" value="MEMBRANE COMPONENT OF TRANSPORTER-RELATED"/>
    <property type="match status" value="1"/>
</dbReference>
<feature type="domain" description="MacB-like periplasmic core" evidence="2">
    <location>
        <begin position="21"/>
        <end position="175"/>
    </location>
</feature>
<accession>X0RQ63</accession>
<proteinExistence type="predicted"/>
<keyword evidence="1" id="KW-0472">Membrane</keyword>
<sequence length="176" mass="20433">MFKNYFKVAYRNLQKNKAYAFISVFGLAIGLAVCALLLLYVQNEFSYDRYNENADNIYRLTQPEHAYHAPQVAPKLADNLPEIKDFVRIFPMDSEIIEYDNKQFKEKNIPFADPALFRIFSFQFVSGDSETALDKPFTTVISEKFAKKYFDKENPIGKVLKLGNEYDYTITGVMKD</sequence>
<dbReference type="GO" id="GO:0005886">
    <property type="term" value="C:plasma membrane"/>
    <property type="evidence" value="ECO:0007669"/>
    <property type="project" value="TreeGrafter"/>
</dbReference>
<keyword evidence="1" id="KW-1133">Transmembrane helix</keyword>
<dbReference type="GO" id="GO:0022857">
    <property type="term" value="F:transmembrane transporter activity"/>
    <property type="evidence" value="ECO:0007669"/>
    <property type="project" value="TreeGrafter"/>
</dbReference>
<keyword evidence="1" id="KW-0812">Transmembrane</keyword>
<reference evidence="3" key="1">
    <citation type="journal article" date="2014" name="Front. Microbiol.">
        <title>High frequency of phylogenetically diverse reductive dehalogenase-homologous genes in deep subseafloor sedimentary metagenomes.</title>
        <authorList>
            <person name="Kawai M."/>
            <person name="Futagami T."/>
            <person name="Toyoda A."/>
            <person name="Takaki Y."/>
            <person name="Nishi S."/>
            <person name="Hori S."/>
            <person name="Arai W."/>
            <person name="Tsubouchi T."/>
            <person name="Morono Y."/>
            <person name="Uchiyama I."/>
            <person name="Ito T."/>
            <person name="Fujiyama A."/>
            <person name="Inagaki F."/>
            <person name="Takami H."/>
        </authorList>
    </citation>
    <scope>NUCLEOTIDE SEQUENCE</scope>
    <source>
        <strain evidence="3">Expedition CK06-06</strain>
    </source>
</reference>
<gene>
    <name evidence="3" type="ORF">S01H1_10343</name>
</gene>
<dbReference type="InterPro" id="IPR050250">
    <property type="entry name" value="Macrolide_Exporter_MacB"/>
</dbReference>
<feature type="transmembrane region" description="Helical" evidence="1">
    <location>
        <begin position="20"/>
        <end position="41"/>
    </location>
</feature>